<protein>
    <submittedName>
        <fullName evidence="2">DUF3108 domain-containing protein</fullName>
    </submittedName>
</protein>
<feature type="chain" id="PRO_5024330011" evidence="1">
    <location>
        <begin position="25"/>
        <end position="262"/>
    </location>
</feature>
<keyword evidence="1" id="KW-0732">Signal</keyword>
<name>A0A5R9ICM1_9GAMM</name>
<feature type="signal peptide" evidence="1">
    <location>
        <begin position="1"/>
        <end position="24"/>
    </location>
</feature>
<dbReference type="EMBL" id="VCBC01000017">
    <property type="protein sequence ID" value="TLU61325.1"/>
    <property type="molecule type" value="Genomic_DNA"/>
</dbReference>
<comment type="caution">
    <text evidence="2">The sequence shown here is derived from an EMBL/GenBank/DDBJ whole genome shotgun (WGS) entry which is preliminary data.</text>
</comment>
<organism evidence="2 3">
    <name type="scientific">Thalassotalea litorea</name>
    <dbReference type="NCBI Taxonomy" id="2020715"/>
    <lineage>
        <taxon>Bacteria</taxon>
        <taxon>Pseudomonadati</taxon>
        <taxon>Pseudomonadota</taxon>
        <taxon>Gammaproteobacteria</taxon>
        <taxon>Alteromonadales</taxon>
        <taxon>Colwelliaceae</taxon>
        <taxon>Thalassotalea</taxon>
    </lineage>
</organism>
<proteinExistence type="predicted"/>
<keyword evidence="3" id="KW-1185">Reference proteome</keyword>
<evidence type="ECO:0000313" key="2">
    <source>
        <dbReference type="EMBL" id="TLU61325.1"/>
    </source>
</evidence>
<dbReference type="RefSeq" id="WP_138321145.1">
    <property type="nucleotide sequence ID" value="NZ_VCBC01000017.1"/>
</dbReference>
<reference evidence="2 3" key="1">
    <citation type="submission" date="2019-05" db="EMBL/GenBank/DDBJ databases">
        <title>Genome sequences of Thalassotalea litorea 1K03283.</title>
        <authorList>
            <person name="Zhang D."/>
        </authorList>
    </citation>
    <scope>NUCLEOTIDE SEQUENCE [LARGE SCALE GENOMIC DNA]</scope>
    <source>
        <strain evidence="2 3">MCCC 1K03283</strain>
    </source>
</reference>
<accession>A0A5R9ICM1</accession>
<evidence type="ECO:0000313" key="3">
    <source>
        <dbReference type="Proteomes" id="UP000307790"/>
    </source>
</evidence>
<sequence>MTQRPKFLLSLVSSLLLLSLSALANQTASAETQEIVSKIPDFVAKYNIVHGGDIVGKATRALVNHDDGSVEFSYETKIKWMILKDKRKEITTNKIEDGRVIPLTYESVREGTGKDKYYHWQFDKENSQATDLKKEKTVDIDWPEGLQSKLSFHLQSRFNLINGIDRYRFPILSTSGKVREYAFEYVGEEELMLPYGLVDTVKLRRRKNDEKITYAWFAPKLNYLLVKLHQIEGSYQQVQAELVSLDQTEEEADDAITPIEEP</sequence>
<dbReference type="OrthoDB" id="6007799at2"/>
<gene>
    <name evidence="2" type="ORF">FE810_15045</name>
</gene>
<dbReference type="Proteomes" id="UP000307790">
    <property type="component" value="Unassembled WGS sequence"/>
</dbReference>
<evidence type="ECO:0000256" key="1">
    <source>
        <dbReference type="SAM" id="SignalP"/>
    </source>
</evidence>
<dbReference type="Pfam" id="PF11306">
    <property type="entry name" value="DUF3108"/>
    <property type="match status" value="1"/>
</dbReference>
<dbReference type="InterPro" id="IPR021457">
    <property type="entry name" value="DUF3108"/>
</dbReference>
<dbReference type="AlphaFoldDB" id="A0A5R9ICM1"/>